<protein>
    <submittedName>
        <fullName evidence="1">Nitrogen regulatory protein P-II</fullName>
    </submittedName>
</protein>
<evidence type="ECO:0000313" key="1">
    <source>
        <dbReference type="EMBL" id="RCK79888.1"/>
    </source>
</evidence>
<organism evidence="1 2">
    <name type="scientific">Candidatus Ozemobacter sibiricus</name>
    <dbReference type="NCBI Taxonomy" id="2268124"/>
    <lineage>
        <taxon>Bacteria</taxon>
        <taxon>Candidatus Ozemobacteria</taxon>
        <taxon>Candidatus Ozemobacterales</taxon>
        <taxon>Candidatus Ozemobacteraceae</taxon>
        <taxon>Candidatus Ozemobacter</taxon>
    </lineage>
</organism>
<dbReference type="AlphaFoldDB" id="A0A367ZP34"/>
<proteinExistence type="predicted"/>
<gene>
    <name evidence="1" type="ORF">OZSIB_4042</name>
</gene>
<dbReference type="Proteomes" id="UP000252355">
    <property type="component" value="Unassembled WGS sequence"/>
</dbReference>
<comment type="caution">
    <text evidence="1">The sequence shown here is derived from an EMBL/GenBank/DDBJ whole genome shotgun (WGS) entry which is preliminary data.</text>
</comment>
<evidence type="ECO:0000313" key="2">
    <source>
        <dbReference type="Proteomes" id="UP000252355"/>
    </source>
</evidence>
<accession>A0A367ZP34</accession>
<reference evidence="1 2" key="1">
    <citation type="submission" date="2018-05" db="EMBL/GenBank/DDBJ databases">
        <title>A metagenomic window into the 2 km-deep terrestrial subsurface aquifer revealed taxonomically and functionally diverse microbial community comprising novel uncultured bacterial lineages.</title>
        <authorList>
            <person name="Kadnikov V.V."/>
            <person name="Mardanov A.V."/>
            <person name="Beletsky A.V."/>
            <person name="Banks D."/>
            <person name="Pimenov N.V."/>
            <person name="Frank Y.A."/>
            <person name="Karnachuk O.V."/>
            <person name="Ravin N.V."/>
        </authorList>
    </citation>
    <scope>NUCLEOTIDE SEQUENCE [LARGE SCALE GENOMIC DNA]</scope>
    <source>
        <strain evidence="1">BY5</strain>
    </source>
</reference>
<dbReference type="EMBL" id="QOQW01000010">
    <property type="protein sequence ID" value="RCK79888.1"/>
    <property type="molecule type" value="Genomic_DNA"/>
</dbReference>
<name>A0A367ZP34_9BACT</name>
<sequence>MPADSWPTWETRARITLAVHQAQSEQALRTLAALGLPAVLIEKARCVRLRLHNRLWRLLGLDMELSDSPMEMFRWSVAAAEAMPLLHHLARALDLRTPGNGTLYAQEVRECAALRPPALPALPGLAPPTGHLPTDLTLITGIQSVSGAEDTLPRLALLLGAGVPIVSRGQGAGVRDRLGLIRITIPPEKELVQLIVPTHDADGLQALLIEEGRLDRPGGGILYQTPVRAGLMDSLLRLGRQEHAASLEQIIAAIDDLKQGTTWRKRVFDGRPLPGRRPTAAGTHREICFVCPDGDGDAFVQAAMEAGAPGATLSRVQLVDLTGQAESRNMARERGIICVPAQREASLLEALSRVLAANADSHGLLQVIEASFLFSHQAS</sequence>